<dbReference type="EMBL" id="SOML01000001">
    <property type="protein sequence ID" value="TFD98762.1"/>
    <property type="molecule type" value="Genomic_DNA"/>
</dbReference>
<dbReference type="AlphaFoldDB" id="A0A4Y8LBE2"/>
<evidence type="ECO:0000313" key="1">
    <source>
        <dbReference type="EMBL" id="TFD98762.1"/>
    </source>
</evidence>
<reference evidence="1 2" key="1">
    <citation type="submission" date="2019-03" db="EMBL/GenBank/DDBJ databases">
        <title>San Antonio Military Medical Center submission to MRSN (WRAIR), pending publication.</title>
        <authorList>
            <person name="Blyth D.M."/>
            <person name="Mccarthy S.L."/>
            <person name="Schall S.E."/>
            <person name="Stam J.A."/>
            <person name="Ong A.C."/>
            <person name="Mcgann P.T."/>
        </authorList>
    </citation>
    <scope>NUCLEOTIDE SEQUENCE [LARGE SCALE GENOMIC DNA]</scope>
    <source>
        <strain evidence="1 2">MRSN571793</strain>
    </source>
</reference>
<gene>
    <name evidence="1" type="ORF">E2605_01355</name>
</gene>
<sequence length="169" mass="19031">MNNYDNSNIRRQDRILEADQALNLLINGEYGFLAMSNDGSAYGIPISYIYSDNKIYLHCAPEGEKLRYIEKNPSVCFCVVGSTMVQPAKFTTAYESVLAFGDIVTVDDNDERMKALELLVDKYSPEYKEIGLKYAKGSFSRTTVLRIDIKRISGKSKRSDAPSVTDRSK</sequence>
<dbReference type="InterPro" id="IPR024747">
    <property type="entry name" value="Pyridox_Oxase-rel"/>
</dbReference>
<comment type="caution">
    <text evidence="1">The sequence shown here is derived from an EMBL/GenBank/DDBJ whole genome shotgun (WGS) entry which is preliminary data.</text>
</comment>
<evidence type="ECO:0000313" key="2">
    <source>
        <dbReference type="Proteomes" id="UP000297861"/>
    </source>
</evidence>
<dbReference type="RefSeq" id="WP_026625254.1">
    <property type="nucleotide sequence ID" value="NZ_AP028867.1"/>
</dbReference>
<dbReference type="OrthoDB" id="9794935at2"/>
<accession>A0A4Y8LBE2</accession>
<dbReference type="Gene3D" id="2.30.110.10">
    <property type="entry name" value="Electron Transport, Fmn-binding Protein, Chain A"/>
    <property type="match status" value="1"/>
</dbReference>
<organism evidence="1 2">
    <name type="scientific">Dysgonomonas capnocytophagoides</name>
    <dbReference type="NCBI Taxonomy" id="45254"/>
    <lineage>
        <taxon>Bacteria</taxon>
        <taxon>Pseudomonadati</taxon>
        <taxon>Bacteroidota</taxon>
        <taxon>Bacteroidia</taxon>
        <taxon>Bacteroidales</taxon>
        <taxon>Dysgonomonadaceae</taxon>
        <taxon>Dysgonomonas</taxon>
    </lineage>
</organism>
<keyword evidence="2" id="KW-1185">Reference proteome</keyword>
<dbReference type="InterPro" id="IPR012349">
    <property type="entry name" value="Split_barrel_FMN-bd"/>
</dbReference>
<proteinExistence type="predicted"/>
<dbReference type="PANTHER" id="PTHR34071:SF2">
    <property type="entry name" value="FLAVIN-NUCLEOTIDE-BINDING PROTEIN"/>
    <property type="match status" value="1"/>
</dbReference>
<dbReference type="Pfam" id="PF12900">
    <property type="entry name" value="Pyridox_ox_2"/>
    <property type="match status" value="1"/>
</dbReference>
<name>A0A4Y8LBE2_9BACT</name>
<dbReference type="Proteomes" id="UP000297861">
    <property type="component" value="Unassembled WGS sequence"/>
</dbReference>
<dbReference type="STRING" id="1121485.GCA_000426485_01038"/>
<protein>
    <submittedName>
        <fullName evidence="1">Pyridoxamine 5'-phosphate oxidase family protein</fullName>
    </submittedName>
</protein>
<dbReference type="PANTHER" id="PTHR34071">
    <property type="entry name" value="5-NITROIMIDAZOLE ANTIBIOTICS RESISTANCE PROTEIN, NIMA-FAMILY-RELATED PROTEIN-RELATED"/>
    <property type="match status" value="1"/>
</dbReference>
<dbReference type="SUPFAM" id="SSF50475">
    <property type="entry name" value="FMN-binding split barrel"/>
    <property type="match status" value="1"/>
</dbReference>